<comment type="caution">
    <text evidence="2">The sequence shown here is derived from an EMBL/GenBank/DDBJ whole genome shotgun (WGS) entry which is preliminary data.</text>
</comment>
<dbReference type="Proteomes" id="UP000736672">
    <property type="component" value="Unassembled WGS sequence"/>
</dbReference>
<organism evidence="2 3">
    <name type="scientific">Fusarium solani</name>
    <name type="common">Filamentous fungus</name>
    <dbReference type="NCBI Taxonomy" id="169388"/>
    <lineage>
        <taxon>Eukaryota</taxon>
        <taxon>Fungi</taxon>
        <taxon>Dikarya</taxon>
        <taxon>Ascomycota</taxon>
        <taxon>Pezizomycotina</taxon>
        <taxon>Sordariomycetes</taxon>
        <taxon>Hypocreomycetidae</taxon>
        <taxon>Hypocreales</taxon>
        <taxon>Nectriaceae</taxon>
        <taxon>Fusarium</taxon>
        <taxon>Fusarium solani species complex</taxon>
    </lineage>
</organism>
<feature type="compositionally biased region" description="Low complexity" evidence="1">
    <location>
        <begin position="45"/>
        <end position="63"/>
    </location>
</feature>
<keyword evidence="3" id="KW-1185">Reference proteome</keyword>
<feature type="compositionally biased region" description="Basic and acidic residues" evidence="1">
    <location>
        <begin position="89"/>
        <end position="100"/>
    </location>
</feature>
<feature type="region of interest" description="Disordered" evidence="1">
    <location>
        <begin position="1"/>
        <end position="115"/>
    </location>
</feature>
<feature type="compositionally biased region" description="Gly residues" evidence="1">
    <location>
        <begin position="210"/>
        <end position="238"/>
    </location>
</feature>
<feature type="compositionally biased region" description="Polar residues" evidence="1">
    <location>
        <begin position="64"/>
        <end position="73"/>
    </location>
</feature>
<evidence type="ECO:0000256" key="1">
    <source>
        <dbReference type="SAM" id="MobiDB-lite"/>
    </source>
</evidence>
<feature type="compositionally biased region" description="Basic and acidic residues" evidence="1">
    <location>
        <begin position="144"/>
        <end position="159"/>
    </location>
</feature>
<sequence>MCLCFPRRRRTKKQEQQDAASEAPRPVQLQSKPAEKNTPEKPVTASQPNKAAASAKAPKPYQARWNQVANQPASKDKQPLADDSNSDDDGWKKVFEDRKPTQTTTTSPNTGALNTQNQHLLNAMSTLVQQMPAEDPPDWPLGHKAPEKEHKPAQIERKSTPPPQNYVIGFTRPWQHYDREAARARAARVAEHHDSNTYSSSSYNYRPSSSGGGGGSGGYSGGDSGGCDSGGGGGGSDW</sequence>
<evidence type="ECO:0000313" key="3">
    <source>
        <dbReference type="Proteomes" id="UP000736672"/>
    </source>
</evidence>
<protein>
    <submittedName>
        <fullName evidence="2">Uncharacterized protein</fullName>
    </submittedName>
</protein>
<dbReference type="EMBL" id="JAGTJS010000001">
    <property type="protein sequence ID" value="KAH7276060.1"/>
    <property type="molecule type" value="Genomic_DNA"/>
</dbReference>
<accession>A0A9P9L713</accession>
<feature type="compositionally biased region" description="Low complexity" evidence="1">
    <location>
        <begin position="198"/>
        <end position="209"/>
    </location>
</feature>
<feature type="region of interest" description="Disordered" evidence="1">
    <location>
        <begin position="127"/>
        <end position="238"/>
    </location>
</feature>
<dbReference type="OrthoDB" id="5097060at2759"/>
<reference evidence="2" key="1">
    <citation type="journal article" date="2021" name="Nat. Commun.">
        <title>Genetic determinants of endophytism in the Arabidopsis root mycobiome.</title>
        <authorList>
            <person name="Mesny F."/>
            <person name="Miyauchi S."/>
            <person name="Thiergart T."/>
            <person name="Pickel B."/>
            <person name="Atanasova L."/>
            <person name="Karlsson M."/>
            <person name="Huettel B."/>
            <person name="Barry K.W."/>
            <person name="Haridas S."/>
            <person name="Chen C."/>
            <person name="Bauer D."/>
            <person name="Andreopoulos W."/>
            <person name="Pangilinan J."/>
            <person name="LaButti K."/>
            <person name="Riley R."/>
            <person name="Lipzen A."/>
            <person name="Clum A."/>
            <person name="Drula E."/>
            <person name="Henrissat B."/>
            <person name="Kohler A."/>
            <person name="Grigoriev I.V."/>
            <person name="Martin F.M."/>
            <person name="Hacquard S."/>
        </authorList>
    </citation>
    <scope>NUCLEOTIDE SEQUENCE</scope>
    <source>
        <strain evidence="2">FSSC 5 MPI-SDFR-AT-0091</strain>
    </source>
</reference>
<gene>
    <name evidence="2" type="ORF">B0J15DRAFT_476491</name>
</gene>
<name>A0A9P9L713_FUSSL</name>
<feature type="compositionally biased region" description="Basic and acidic residues" evidence="1">
    <location>
        <begin position="175"/>
        <end position="195"/>
    </location>
</feature>
<proteinExistence type="predicted"/>
<dbReference type="AlphaFoldDB" id="A0A9P9L713"/>
<evidence type="ECO:0000313" key="2">
    <source>
        <dbReference type="EMBL" id="KAH7276060.1"/>
    </source>
</evidence>
<feature type="compositionally biased region" description="Basic residues" evidence="1">
    <location>
        <begin position="1"/>
        <end position="12"/>
    </location>
</feature>